<reference evidence="2" key="1">
    <citation type="journal article" date="2022" name="bioRxiv">
        <title>Sequencing and chromosome-scale assembly of the giantPleurodeles waltlgenome.</title>
        <authorList>
            <person name="Brown T."/>
            <person name="Elewa A."/>
            <person name="Iarovenko S."/>
            <person name="Subramanian E."/>
            <person name="Araus A.J."/>
            <person name="Petzold A."/>
            <person name="Susuki M."/>
            <person name="Suzuki K.-i.T."/>
            <person name="Hayashi T."/>
            <person name="Toyoda A."/>
            <person name="Oliveira C."/>
            <person name="Osipova E."/>
            <person name="Leigh N.D."/>
            <person name="Simon A."/>
            <person name="Yun M.H."/>
        </authorList>
    </citation>
    <scope>NUCLEOTIDE SEQUENCE</scope>
    <source>
        <strain evidence="2">20211129_DDA</strain>
        <tissue evidence="2">Liver</tissue>
    </source>
</reference>
<feature type="region of interest" description="Disordered" evidence="1">
    <location>
        <begin position="635"/>
        <end position="686"/>
    </location>
</feature>
<dbReference type="EMBL" id="JANPWB010000012">
    <property type="protein sequence ID" value="KAJ1114119.1"/>
    <property type="molecule type" value="Genomic_DNA"/>
</dbReference>
<evidence type="ECO:0000313" key="3">
    <source>
        <dbReference type="Proteomes" id="UP001066276"/>
    </source>
</evidence>
<comment type="caution">
    <text evidence="2">The sequence shown here is derived from an EMBL/GenBank/DDBJ whole genome shotgun (WGS) entry which is preliminary data.</text>
</comment>
<name>A0AAV7NF88_PLEWA</name>
<evidence type="ECO:0000256" key="1">
    <source>
        <dbReference type="SAM" id="MobiDB-lite"/>
    </source>
</evidence>
<feature type="compositionally biased region" description="Pro residues" evidence="1">
    <location>
        <begin position="642"/>
        <end position="654"/>
    </location>
</feature>
<feature type="compositionally biased region" description="Pro residues" evidence="1">
    <location>
        <begin position="574"/>
        <end position="584"/>
    </location>
</feature>
<protein>
    <submittedName>
        <fullName evidence="2">Uncharacterized protein</fullName>
    </submittedName>
</protein>
<evidence type="ECO:0000313" key="2">
    <source>
        <dbReference type="EMBL" id="KAJ1114119.1"/>
    </source>
</evidence>
<feature type="region of interest" description="Disordered" evidence="1">
    <location>
        <begin position="109"/>
        <end position="149"/>
    </location>
</feature>
<dbReference type="AlphaFoldDB" id="A0AAV7NF88"/>
<dbReference type="Proteomes" id="UP001066276">
    <property type="component" value="Chromosome 8"/>
</dbReference>
<proteinExistence type="predicted"/>
<sequence>MHISLLPEPDILFICKVEEVTEQLMETTARQFENLKKENDHQVWLKEQYATLCASPKTSIEQIVPSINDSQKTAPVINIPASSSDSLSTCSSPVKIPVQLTESLTSLRDFTPLDSKDGSESSEGSVSAPLPEQIKPKEEESSDADSNSCTLRNQDMTLLEINGKLCNSVEESESSDDSGSCLAVNKPADSAVQMVHTPEFSDCGDTPALSNNIIEFSDNEETVPVSSELMDFSDREEIPAITKNVMDFSESLKISSVSKQTVEISDNEESQQSETKQPVIRNDSLLLELDTVAASTTDPDLLSLATVYPVSSSTVTEEQIFDLPVSDLDVKPATPMSPAVSLKLKTPENQQSENEAQVLKDVIFPTKTKDLNLNLVFEDLMISTVLSVLLQETIINSKARAEHLGNSVKVISEETPVLFISKEQPFNVNRVEDQLPANNGGRAPAWASVQDHLSLPSSSGGASYTAAQAGELQHLARLEEGGGKEGEAAVSTAPPSESPPPSRPPQLTSAHPRPGNGQCPARTAPPSTRLLLPRRLTPLRHAGTSWQSAALAGRAAGNAPCRPRSRGHGDHLMPRPPAHTPPSSGPGRRIPSCRAARLLREAPTPPGQPLCLRAGRQAAPLVNYFSAVTGVIQRHGHWSTPDPTPGPAAAPTPAAPLDSVAAQRHPRADSRACGQGAPSRQHPVGY</sequence>
<feature type="region of interest" description="Disordered" evidence="1">
    <location>
        <begin position="481"/>
        <end position="530"/>
    </location>
</feature>
<feature type="compositionally biased region" description="Low complexity" evidence="1">
    <location>
        <begin position="549"/>
        <end position="559"/>
    </location>
</feature>
<gene>
    <name evidence="2" type="ORF">NDU88_002358</name>
</gene>
<accession>A0AAV7NF88</accession>
<feature type="region of interest" description="Disordered" evidence="1">
    <location>
        <begin position="545"/>
        <end position="590"/>
    </location>
</feature>
<organism evidence="2 3">
    <name type="scientific">Pleurodeles waltl</name>
    <name type="common">Iberian ribbed newt</name>
    <dbReference type="NCBI Taxonomy" id="8319"/>
    <lineage>
        <taxon>Eukaryota</taxon>
        <taxon>Metazoa</taxon>
        <taxon>Chordata</taxon>
        <taxon>Craniata</taxon>
        <taxon>Vertebrata</taxon>
        <taxon>Euteleostomi</taxon>
        <taxon>Amphibia</taxon>
        <taxon>Batrachia</taxon>
        <taxon>Caudata</taxon>
        <taxon>Salamandroidea</taxon>
        <taxon>Salamandridae</taxon>
        <taxon>Pleurodelinae</taxon>
        <taxon>Pleurodeles</taxon>
    </lineage>
</organism>
<keyword evidence="3" id="KW-1185">Reference proteome</keyword>